<evidence type="ECO:0000313" key="12">
    <source>
        <dbReference type="Proteomes" id="UP001589833"/>
    </source>
</evidence>
<dbReference type="EMBL" id="JBHLTR010000006">
    <property type="protein sequence ID" value="MFC0558604.1"/>
    <property type="molecule type" value="Genomic_DNA"/>
</dbReference>
<keyword evidence="7" id="KW-1005">Bacterial flagellum biogenesis</keyword>
<evidence type="ECO:0000256" key="1">
    <source>
        <dbReference type="ARBA" id="ARBA00004413"/>
    </source>
</evidence>
<dbReference type="RefSeq" id="WP_273839959.1">
    <property type="nucleotide sequence ID" value="NZ_JAQQWT010000001.1"/>
</dbReference>
<evidence type="ECO:0000256" key="5">
    <source>
        <dbReference type="ARBA" id="ARBA00022475"/>
    </source>
</evidence>
<reference evidence="11 12" key="1">
    <citation type="submission" date="2024-09" db="EMBL/GenBank/DDBJ databases">
        <authorList>
            <person name="Sun Q."/>
            <person name="Mori K."/>
        </authorList>
    </citation>
    <scope>NUCLEOTIDE SEQUENCE [LARGE SCALE GENOMIC DNA]</scope>
    <source>
        <strain evidence="11 12">NCAIM B.02301</strain>
    </source>
</reference>
<evidence type="ECO:0000256" key="8">
    <source>
        <dbReference type="ARBA" id="ARBA00022927"/>
    </source>
</evidence>
<keyword evidence="11" id="KW-0282">Flagellum</keyword>
<dbReference type="Gene3D" id="1.10.287.1700">
    <property type="match status" value="1"/>
</dbReference>
<evidence type="ECO:0000256" key="2">
    <source>
        <dbReference type="ARBA" id="ARBA00010004"/>
    </source>
</evidence>
<keyword evidence="11" id="KW-0969">Cilium</keyword>
<dbReference type="NCBIfam" id="TIGR02473">
    <property type="entry name" value="flagell_FliJ"/>
    <property type="match status" value="1"/>
</dbReference>
<evidence type="ECO:0000256" key="4">
    <source>
        <dbReference type="ARBA" id="ARBA00022448"/>
    </source>
</evidence>
<comment type="subcellular location">
    <subcellularLocation>
        <location evidence="1">Cell membrane</location>
        <topology evidence="1">Peripheral membrane protein</topology>
        <orientation evidence="1">Cytoplasmic side</orientation>
    </subcellularLocation>
</comment>
<comment type="caution">
    <text evidence="11">The sequence shown here is derived from an EMBL/GenBank/DDBJ whole genome shotgun (WGS) entry which is preliminary data.</text>
</comment>
<evidence type="ECO:0000256" key="9">
    <source>
        <dbReference type="ARBA" id="ARBA00023136"/>
    </source>
</evidence>
<keyword evidence="8" id="KW-0653">Protein transport</keyword>
<keyword evidence="9" id="KW-0472">Membrane</keyword>
<keyword evidence="10" id="KW-1006">Bacterial flagellum protein export</keyword>
<evidence type="ECO:0000313" key="11">
    <source>
        <dbReference type="EMBL" id="MFC0558604.1"/>
    </source>
</evidence>
<keyword evidence="5" id="KW-1003">Cell membrane</keyword>
<dbReference type="InterPro" id="IPR053716">
    <property type="entry name" value="Flag_assembly_chemotaxis_eff"/>
</dbReference>
<evidence type="ECO:0000256" key="6">
    <source>
        <dbReference type="ARBA" id="ARBA00022500"/>
    </source>
</evidence>
<keyword evidence="11" id="KW-0966">Cell projection</keyword>
<protein>
    <recommendedName>
        <fullName evidence="3">Flagellar FliJ protein</fullName>
    </recommendedName>
</protein>
<comment type="similarity">
    <text evidence="2">Belongs to the FliJ family.</text>
</comment>
<evidence type="ECO:0000256" key="3">
    <source>
        <dbReference type="ARBA" id="ARBA00020392"/>
    </source>
</evidence>
<evidence type="ECO:0000256" key="7">
    <source>
        <dbReference type="ARBA" id="ARBA00022795"/>
    </source>
</evidence>
<name>A0ABV6NDP9_9BACI</name>
<keyword evidence="4" id="KW-0813">Transport</keyword>
<proteinExistence type="inferred from homology"/>
<keyword evidence="6" id="KW-0145">Chemotaxis</keyword>
<dbReference type="Proteomes" id="UP001589833">
    <property type="component" value="Unassembled WGS sequence"/>
</dbReference>
<dbReference type="Pfam" id="PF02050">
    <property type="entry name" value="FliJ"/>
    <property type="match status" value="1"/>
</dbReference>
<organism evidence="11 12">
    <name type="scientific">Halalkalibacter alkalisediminis</name>
    <dbReference type="NCBI Taxonomy" id="935616"/>
    <lineage>
        <taxon>Bacteria</taxon>
        <taxon>Bacillati</taxon>
        <taxon>Bacillota</taxon>
        <taxon>Bacilli</taxon>
        <taxon>Bacillales</taxon>
        <taxon>Bacillaceae</taxon>
        <taxon>Halalkalibacter</taxon>
    </lineage>
</organism>
<keyword evidence="12" id="KW-1185">Reference proteome</keyword>
<sequence length="145" mass="17548">MSFQFTLEKVMQFKEQEKNTTQAQYQEAVDQFELVASQLYELLKRKEELETHAREQISTGTSIYDLQQNQTKVLQLQHEIQVKQRATQLAREKMNKKQEDFILKSIELKKYEKMKQLKQEQYKEEIKRVELLQMDEVSIRLFANR</sequence>
<gene>
    <name evidence="11" type="primary">fliJ</name>
    <name evidence="11" type="ORF">ACFFH4_06025</name>
</gene>
<accession>A0ABV6NDP9</accession>
<dbReference type="InterPro" id="IPR012823">
    <property type="entry name" value="Flagell_FliJ"/>
</dbReference>
<evidence type="ECO:0000256" key="10">
    <source>
        <dbReference type="ARBA" id="ARBA00023225"/>
    </source>
</evidence>